<keyword evidence="2" id="KW-1133">Transmembrane helix</keyword>
<feature type="transmembrane region" description="Helical" evidence="2">
    <location>
        <begin position="2095"/>
        <end position="2117"/>
    </location>
</feature>
<keyword evidence="2" id="KW-0812">Transmembrane</keyword>
<feature type="compositionally biased region" description="Acidic residues" evidence="1">
    <location>
        <begin position="642"/>
        <end position="651"/>
    </location>
</feature>
<feature type="transmembrane region" description="Helical" evidence="2">
    <location>
        <begin position="2068"/>
        <end position="2086"/>
    </location>
</feature>
<comment type="caution">
    <text evidence="4">The sequence shown here is derived from an EMBL/GenBank/DDBJ whole genome shotgun (WGS) entry which is preliminary data.</text>
</comment>
<feature type="region of interest" description="Disordered" evidence="1">
    <location>
        <begin position="14"/>
        <end position="39"/>
    </location>
</feature>
<dbReference type="EMBL" id="CAMXCT020001363">
    <property type="protein sequence ID" value="CAL1142757.1"/>
    <property type="molecule type" value="Genomic_DNA"/>
</dbReference>
<feature type="region of interest" description="Disordered" evidence="1">
    <location>
        <begin position="596"/>
        <end position="658"/>
    </location>
</feature>
<dbReference type="EMBL" id="CAMXCT010001363">
    <property type="protein sequence ID" value="CAI3989382.1"/>
    <property type="molecule type" value="Genomic_DNA"/>
</dbReference>
<evidence type="ECO:0000256" key="2">
    <source>
        <dbReference type="SAM" id="Phobius"/>
    </source>
</evidence>
<dbReference type="Proteomes" id="UP001152797">
    <property type="component" value="Unassembled WGS sequence"/>
</dbReference>
<dbReference type="CDD" id="cd09272">
    <property type="entry name" value="RNase_HI_RT_Ty1"/>
    <property type="match status" value="1"/>
</dbReference>
<keyword evidence="6" id="KW-1185">Reference proteome</keyword>
<dbReference type="EMBL" id="CAMXCT030001363">
    <property type="protein sequence ID" value="CAL4776694.1"/>
    <property type="molecule type" value="Genomic_DNA"/>
</dbReference>
<feature type="compositionally biased region" description="Polar residues" evidence="1">
    <location>
        <begin position="1497"/>
        <end position="1506"/>
    </location>
</feature>
<feature type="compositionally biased region" description="Low complexity" evidence="1">
    <location>
        <begin position="14"/>
        <end position="29"/>
    </location>
</feature>
<feature type="compositionally biased region" description="Low complexity" evidence="1">
    <location>
        <begin position="1568"/>
        <end position="1581"/>
    </location>
</feature>
<feature type="compositionally biased region" description="Basic and acidic residues" evidence="1">
    <location>
        <begin position="1514"/>
        <end position="1523"/>
    </location>
</feature>
<feature type="compositionally biased region" description="Acidic residues" evidence="1">
    <location>
        <begin position="596"/>
        <end position="607"/>
    </location>
</feature>
<sequence length="2309" mass="258601">MKGLIEEANKMLRSLTSHSTSSPNSSSASNRDEDSRSEMLSRLQAQLNSLKVFKLGRIGAGLGRGLIDSGATHALRPSREEEDTHKLKEVSVTLADGKSIQLHMSPGGSMITSDQNIEPIVPMGSLIDALGCVVSWSKGALQVQHPIRGLLPVEDCGGCPQIPRKLALELISEIEDCNKGVSLNRLDIEEELGWMRRLLQAHPVLSRLPDWLQKKLVVQPGEWESLPLNRRQRRTLKTEGFALHLYSGEDSGHTLQRSMRCQGSKTRRLLEVDVKKGQAYDMLADEGIYATLLRAALSGKILAVLGGPNCRSRSVLRHRPIEGQPWAPRPVRCWEGGEFGAHWINKKEEKMIQEDDTLLWRMIFLYMISEYVRKAQLRPDPVHFALEQPASPKTYQPAAVSFWDTTEWHDLRKEFQLKEVTFNQGCLGGMATKPTTLGTTFDLCLEDHKMGPLLPAQPVESSKQLERWAPGLMNAVSEAVITQVFKGTPQLRALTYEEHVAFGHVPYRRDCPVCLQSSQQILPHRRNKHPQTGVLALDTCGPLLPSSDVGGWKCRYFLAGAYTYMVPKGTEKMIGQPEEEGGLEEAPVLDLFAEEPEGDDQEADEQPPDGLLPRGAELPEESRLEDSGGEEEKERGDKDQDGQQEAEDGPQSEDKDYEIRVFKMALPLRSKKAREVTRVAMEMVLKLKIDGYHVNRIHSDRGHEFLGLDKKPEFPRFLQEVLVRRRRWKKQAFEPMVEVARYLGPAPEDNGHWIKVNDEAPRVTRCYMQKAIERPEEGVWLAIEREVLDALTKRRRLREKTTVRRLKMEEKEEGEDEAVRLAKMRNRFTRMVEEETKAMLDDSPEMITEEIDILAKLKKMLDSQEKGEDDEVLQTKIISLLEVSKNWNGWLPAVDAEVTSLLEEKEAFEEVSGERLEELLKDAEKRGIPVEFLPSKLVCTKKPGKRGGRNKIRWVICGNFEQVKEGENTFSSGADASALRLLIVAASKFQWEAGTIDIKTAFLNATMCPEDQPSLLLVKPPMLLLEKKYMKPGTYYMPKRAVYGLRRSPKLWGDCRDDELEVMKLEVEEEEGQMTSLRLCPLASEPNLWRIEAEESEAESDTQTIWTTSEPDQVGEKPIRFLGVEISKTFDVTKNRDVWYVNQQSYIKDLLAQDQEAPDRKIPITKDQSQLPEEEGRTPELIRSAQKATGEMLWLVTRTRLDLMYAVSKMGSCVTKAPQKVLQIYQQIKGYLKSTMDEGICFDAAGAETLMIEAMSDASFAPEGDVSHGAFIIMVASCPVFWRSGRQSFVTLSTAEAEMMEIVESMVAGESIGAIADELFGPLQRKSWTDSQSAQSILTTDGGSWRTRHLRLRASAARSSILQGTWFLQHVAGNQMIADIGTKPLASERIRYLKKEMNLVQVPQPKEHEKKEEKVFEEKGEGVGIQKAAAALKLLTLAAAISAAKGEYEETEKEDQENSTLELKVMMVVFALIIVLLTIVSQHLWKVGVRRLEMSWSNQAGSSSRSLPAGAAAQREEEEKENGGEGMAAVAGQLSQRPTYLPPGGEGMAAVADHTPQRPTYLPPGEGSSSPLEDSTSSSEDTPYRPLDERHIPGFDLDRVMQEIADEETNLYEEAQRNPERFQNYENSEERARAAFQVLTTRYGRVYHYQSQCRYLSSVQTGANRESAWCRICWAITAQTRGPPPPGVPLWIDHWGGDYHVDSRCPRCDPEKMFPACQGCGESAGRAWVIQPEEHRAIFNSIRNPWGSLAAQIEELHRSEEPKLCGDLDLLDQNWRNDPSQTVTLSELLCGLAGVAPPLVLEDLATALKPPGRLAELKARRPGRSGPRGTGRFKRTGRSECRQVAEDFEEDVGHPSHNAVQDCKVRGLLDPDYHNCKASRVSYRSIETVLHTMVDEAVSCDSVHGISIGGFLKDQEQSINGCGLRLFAPCCVLEVGVELSTEDTSAIFELLDIRCSRPKCRQWRPERELQRQAAFAVQKDFAPIQNGLKELKHGIRVARQEADEQCEDGGDSLCPCVSFCTFRMFRSTYLGMVDESRSFGLVALHPVLVFARTMAAISSFTFELFPGLTWAVAMLYLGVSLLFIVVRQSRDGPRFWFHAGSLCFVATILACTCGLWNSKKNCALYWAYEGQRSYDGLAATDRATSFLDAGKLTFRDDVVVDFDRASSHREGSDLLCVAPLVNKNANEGLTQFWAAGRSCCEELFNCGDSRRGAKGGLVFLEDALFSGALVGQLRTAAKAAEAQHGLRASPDALFVFLSASPGQVQKHYWTSGVIFVVCASIVYFVLCVLVGFALHCLPRSKSKLEMRRY</sequence>
<evidence type="ECO:0000313" key="5">
    <source>
        <dbReference type="EMBL" id="CAL4776694.1"/>
    </source>
</evidence>
<proteinExistence type="predicted"/>
<feature type="compositionally biased region" description="Basic and acidic residues" evidence="1">
    <location>
        <begin position="1582"/>
        <end position="1592"/>
    </location>
</feature>
<evidence type="ECO:0000313" key="4">
    <source>
        <dbReference type="EMBL" id="CAI3989382.1"/>
    </source>
</evidence>
<feature type="domain" description="Reverse transcriptase Ty1/copia-type" evidence="3">
    <location>
        <begin position="933"/>
        <end position="1068"/>
    </location>
</feature>
<dbReference type="Pfam" id="PF07727">
    <property type="entry name" value="RVT_2"/>
    <property type="match status" value="1"/>
</dbReference>
<gene>
    <name evidence="4" type="ORF">C1SCF055_LOCUS16462</name>
</gene>
<feature type="transmembrane region" description="Helical" evidence="2">
    <location>
        <begin position="2268"/>
        <end position="2297"/>
    </location>
</feature>
<keyword evidence="2" id="KW-0472">Membrane</keyword>
<feature type="compositionally biased region" description="Basic and acidic residues" evidence="1">
    <location>
        <begin position="30"/>
        <end position="39"/>
    </location>
</feature>
<organism evidence="4">
    <name type="scientific">Cladocopium goreaui</name>
    <dbReference type="NCBI Taxonomy" id="2562237"/>
    <lineage>
        <taxon>Eukaryota</taxon>
        <taxon>Sar</taxon>
        <taxon>Alveolata</taxon>
        <taxon>Dinophyceae</taxon>
        <taxon>Suessiales</taxon>
        <taxon>Symbiodiniaceae</taxon>
        <taxon>Cladocopium</taxon>
    </lineage>
</organism>
<accession>A0A9P1CDZ5</accession>
<dbReference type="InterPro" id="IPR013103">
    <property type="entry name" value="RVT_2"/>
</dbReference>
<name>A0A9P1CDZ5_9DINO</name>
<feature type="transmembrane region" description="Helical" evidence="2">
    <location>
        <begin position="2039"/>
        <end position="2062"/>
    </location>
</feature>
<evidence type="ECO:0000256" key="1">
    <source>
        <dbReference type="SAM" id="MobiDB-lite"/>
    </source>
</evidence>
<evidence type="ECO:0000259" key="3">
    <source>
        <dbReference type="Pfam" id="PF07727"/>
    </source>
</evidence>
<reference evidence="5 6" key="2">
    <citation type="submission" date="2024-05" db="EMBL/GenBank/DDBJ databases">
        <authorList>
            <person name="Chen Y."/>
            <person name="Shah S."/>
            <person name="Dougan E. K."/>
            <person name="Thang M."/>
            <person name="Chan C."/>
        </authorList>
    </citation>
    <scope>NUCLEOTIDE SEQUENCE [LARGE SCALE GENOMIC DNA]</scope>
</reference>
<dbReference type="OrthoDB" id="444716at2759"/>
<protein>
    <submittedName>
        <fullName evidence="5">Copia protein</fullName>
    </submittedName>
</protein>
<feature type="compositionally biased region" description="Basic and acidic residues" evidence="1">
    <location>
        <begin position="620"/>
        <end position="641"/>
    </location>
</feature>
<feature type="region of interest" description="Disordered" evidence="1">
    <location>
        <begin position="1497"/>
        <end position="1592"/>
    </location>
</feature>
<evidence type="ECO:0000313" key="6">
    <source>
        <dbReference type="Proteomes" id="UP001152797"/>
    </source>
</evidence>
<reference evidence="4" key="1">
    <citation type="submission" date="2022-10" db="EMBL/GenBank/DDBJ databases">
        <authorList>
            <person name="Chen Y."/>
            <person name="Dougan E. K."/>
            <person name="Chan C."/>
            <person name="Rhodes N."/>
            <person name="Thang M."/>
        </authorList>
    </citation>
    <scope>NUCLEOTIDE SEQUENCE</scope>
</reference>
<dbReference type="PANTHER" id="PTHR11439">
    <property type="entry name" value="GAG-POL-RELATED RETROTRANSPOSON"/>
    <property type="match status" value="1"/>
</dbReference>